<name>A0A2G1BSZ2_9FLAO</name>
<dbReference type="EMBL" id="PDUU01000009">
    <property type="protein sequence ID" value="PHN96959.1"/>
    <property type="molecule type" value="Genomic_DNA"/>
</dbReference>
<dbReference type="Proteomes" id="UP000222163">
    <property type="component" value="Unassembled WGS sequence"/>
</dbReference>
<evidence type="ECO:0000313" key="1">
    <source>
        <dbReference type="EMBL" id="MDP2542281.1"/>
    </source>
</evidence>
<proteinExistence type="predicted"/>
<dbReference type="InterPro" id="IPR010982">
    <property type="entry name" value="Lambda_DNA-bd_dom_sf"/>
</dbReference>
<accession>A0A2G1BSZ2</accession>
<evidence type="ECO:0000313" key="2">
    <source>
        <dbReference type="EMBL" id="PHN96959.1"/>
    </source>
</evidence>
<evidence type="ECO:0000313" key="4">
    <source>
        <dbReference type="Proteomes" id="UP001242342"/>
    </source>
</evidence>
<dbReference type="RefSeq" id="WP_099215823.1">
    <property type="nucleotide sequence ID" value="NZ_JAUYVU010000010.1"/>
</dbReference>
<sequence length="126" mass="14637">MSDFVDETYKRVEEIINYKRLNIRSFEEIIDVSNNSIGTAIRRKSSFKSNVLNKILHSFPEINPTWLLTGKEEMFLNNIDKANEPASKYNLLDIKSKVKDNLIHLLLEDKEVKEAIATQVLEVLKK</sequence>
<keyword evidence="4" id="KW-1185">Reference proteome</keyword>
<reference evidence="1 4" key="3">
    <citation type="submission" date="2023-07" db="EMBL/GenBank/DDBJ databases">
        <title>Genome content predicts the carbon catabolic preferences of heterotrophic bacteria.</title>
        <authorList>
            <person name="Gralka M."/>
        </authorList>
    </citation>
    <scope>NUCLEOTIDE SEQUENCE [LARGE SCALE GENOMIC DNA]</scope>
    <source>
        <strain evidence="1 4">4G03</strain>
    </source>
</reference>
<comment type="caution">
    <text evidence="2">The sequence shown here is derived from an EMBL/GenBank/DDBJ whole genome shotgun (WGS) entry which is preliminary data.</text>
</comment>
<dbReference type="Gene3D" id="1.10.260.40">
    <property type="entry name" value="lambda repressor-like DNA-binding domains"/>
    <property type="match status" value="1"/>
</dbReference>
<protein>
    <submittedName>
        <fullName evidence="2">Uncharacterized protein</fullName>
    </submittedName>
</protein>
<dbReference type="Proteomes" id="UP001242342">
    <property type="component" value="Unassembled WGS sequence"/>
</dbReference>
<organism evidence="2 3">
    <name type="scientific">Tenacibaculum discolor</name>
    <dbReference type="NCBI Taxonomy" id="361581"/>
    <lineage>
        <taxon>Bacteria</taxon>
        <taxon>Pseudomonadati</taxon>
        <taxon>Bacteroidota</taxon>
        <taxon>Flavobacteriia</taxon>
        <taxon>Flavobacteriales</taxon>
        <taxon>Flavobacteriaceae</taxon>
        <taxon>Tenacibaculum</taxon>
    </lineage>
</organism>
<gene>
    <name evidence="2" type="ORF">CSC81_11115</name>
    <name evidence="1" type="ORF">Q8W23_12425</name>
</gene>
<dbReference type="EMBL" id="JAUYVU010000010">
    <property type="protein sequence ID" value="MDP2542281.1"/>
    <property type="molecule type" value="Genomic_DNA"/>
</dbReference>
<evidence type="ECO:0000313" key="3">
    <source>
        <dbReference type="Proteomes" id="UP000222163"/>
    </source>
</evidence>
<reference evidence="2" key="2">
    <citation type="submission" date="2017-10" db="EMBL/GenBank/DDBJ databases">
        <authorList>
            <person name="Enke T.N."/>
            <person name="Cordero O.X."/>
        </authorList>
    </citation>
    <scope>NUCLEOTIDE SEQUENCE</scope>
    <source>
        <strain evidence="2">4G03</strain>
    </source>
</reference>
<reference evidence="2 3" key="1">
    <citation type="journal article" date="2016" name="Nat. Commun.">
        <title>Microbial interactions lead to rapid micro-scale successions on model marine particles.</title>
        <authorList>
            <person name="Datta M.S."/>
            <person name="Sliwerska E."/>
            <person name="Gore J."/>
            <person name="Polz M.F."/>
            <person name="Cordero O.X."/>
        </authorList>
    </citation>
    <scope>NUCLEOTIDE SEQUENCE [LARGE SCALE GENOMIC DNA]</scope>
    <source>
        <strain evidence="2 3">4G03</strain>
    </source>
</reference>
<dbReference type="AlphaFoldDB" id="A0A2G1BSZ2"/>
<dbReference type="GO" id="GO:0003677">
    <property type="term" value="F:DNA binding"/>
    <property type="evidence" value="ECO:0007669"/>
    <property type="project" value="InterPro"/>
</dbReference>